<dbReference type="Gene3D" id="2.40.170.20">
    <property type="entry name" value="TonB-dependent receptor, beta-barrel domain"/>
    <property type="match status" value="1"/>
</dbReference>
<dbReference type="InterPro" id="IPR008969">
    <property type="entry name" value="CarboxyPept-like_regulatory"/>
</dbReference>
<dbReference type="PANTHER" id="PTHR30069:SF46">
    <property type="entry name" value="OAR PROTEIN"/>
    <property type="match status" value="1"/>
</dbReference>
<evidence type="ECO:0000259" key="8">
    <source>
        <dbReference type="Pfam" id="PF25183"/>
    </source>
</evidence>
<evidence type="ECO:0000256" key="7">
    <source>
        <dbReference type="SAM" id="SignalP"/>
    </source>
</evidence>
<dbReference type="InterPro" id="IPR010917">
    <property type="entry name" value="TonB_rcpt_CS"/>
</dbReference>
<proteinExistence type="predicted"/>
<feature type="signal peptide" evidence="7">
    <location>
        <begin position="1"/>
        <end position="24"/>
    </location>
</feature>
<keyword evidence="3" id="KW-1134">Transmembrane beta strand</keyword>
<dbReference type="Gene3D" id="2.60.40.1120">
    <property type="entry name" value="Carboxypeptidase-like, regulatory domain"/>
    <property type="match status" value="1"/>
</dbReference>
<dbReference type="AlphaFoldDB" id="A0A1I6MXV9"/>
<evidence type="ECO:0000256" key="2">
    <source>
        <dbReference type="ARBA" id="ARBA00022448"/>
    </source>
</evidence>
<evidence type="ECO:0000256" key="6">
    <source>
        <dbReference type="ARBA" id="ARBA00023237"/>
    </source>
</evidence>
<dbReference type="InterPro" id="IPR039426">
    <property type="entry name" value="TonB-dep_rcpt-like"/>
</dbReference>
<dbReference type="GO" id="GO:0004180">
    <property type="term" value="F:carboxypeptidase activity"/>
    <property type="evidence" value="ECO:0007669"/>
    <property type="project" value="UniProtKB-KW"/>
</dbReference>
<keyword evidence="9" id="KW-0121">Carboxypeptidase</keyword>
<dbReference type="SUPFAM" id="SSF49464">
    <property type="entry name" value="Carboxypeptidase regulatory domain-like"/>
    <property type="match status" value="1"/>
</dbReference>
<feature type="domain" description="TonB-dependent transporter Oar-like beta-barrel" evidence="8">
    <location>
        <begin position="236"/>
        <end position="1092"/>
    </location>
</feature>
<evidence type="ECO:0000256" key="3">
    <source>
        <dbReference type="ARBA" id="ARBA00022452"/>
    </source>
</evidence>
<gene>
    <name evidence="9" type="ORF">SAMN05421771_3685</name>
</gene>
<keyword evidence="9" id="KW-0645">Protease</keyword>
<keyword evidence="6" id="KW-0998">Cell outer membrane</keyword>
<keyword evidence="2" id="KW-0813">Transport</keyword>
<keyword evidence="9" id="KW-0378">Hydrolase</keyword>
<keyword evidence="5" id="KW-0472">Membrane</keyword>
<keyword evidence="10" id="KW-1185">Reference proteome</keyword>
<feature type="chain" id="PRO_5011465205" evidence="7">
    <location>
        <begin position="25"/>
        <end position="1099"/>
    </location>
</feature>
<dbReference type="EMBL" id="FOZL01000002">
    <property type="protein sequence ID" value="SFS20543.1"/>
    <property type="molecule type" value="Genomic_DNA"/>
</dbReference>
<dbReference type="PROSITE" id="PS01156">
    <property type="entry name" value="TONB_DEPENDENT_REC_2"/>
    <property type="match status" value="1"/>
</dbReference>
<dbReference type="STRING" id="474950.SAMN05421771_3685"/>
<dbReference type="SUPFAM" id="SSF56935">
    <property type="entry name" value="Porins"/>
    <property type="match status" value="1"/>
</dbReference>
<evidence type="ECO:0000256" key="5">
    <source>
        <dbReference type="ARBA" id="ARBA00023136"/>
    </source>
</evidence>
<evidence type="ECO:0000313" key="9">
    <source>
        <dbReference type="EMBL" id="SFS20543.1"/>
    </source>
</evidence>
<keyword evidence="7" id="KW-0732">Signal</keyword>
<reference evidence="9 10" key="1">
    <citation type="submission" date="2016-10" db="EMBL/GenBank/DDBJ databases">
        <authorList>
            <person name="de Groot N.N."/>
        </authorList>
    </citation>
    <scope>NUCLEOTIDE SEQUENCE [LARGE SCALE GENOMIC DNA]</scope>
    <source>
        <strain evidence="9 10">DSM 21001</strain>
    </source>
</reference>
<dbReference type="Pfam" id="PF13620">
    <property type="entry name" value="CarboxypepD_reg"/>
    <property type="match status" value="1"/>
</dbReference>
<dbReference type="Pfam" id="PF25183">
    <property type="entry name" value="OMP_b-brl_4"/>
    <property type="match status" value="1"/>
</dbReference>
<organism evidence="9 10">
    <name type="scientific">Granulicella pectinivorans</name>
    <dbReference type="NCBI Taxonomy" id="474950"/>
    <lineage>
        <taxon>Bacteria</taxon>
        <taxon>Pseudomonadati</taxon>
        <taxon>Acidobacteriota</taxon>
        <taxon>Terriglobia</taxon>
        <taxon>Terriglobales</taxon>
        <taxon>Acidobacteriaceae</taxon>
        <taxon>Granulicella</taxon>
    </lineage>
</organism>
<dbReference type="RefSeq" id="WP_245782015.1">
    <property type="nucleotide sequence ID" value="NZ_FOZL01000002.1"/>
</dbReference>
<comment type="subcellular location">
    <subcellularLocation>
        <location evidence="1">Cell outer membrane</location>
        <topology evidence="1">Multi-pass membrane protein</topology>
    </subcellularLocation>
</comment>
<dbReference type="GO" id="GO:0009279">
    <property type="term" value="C:cell outer membrane"/>
    <property type="evidence" value="ECO:0007669"/>
    <property type="project" value="UniProtKB-SubCell"/>
</dbReference>
<name>A0A1I6MXV9_9BACT</name>
<dbReference type="InterPro" id="IPR057601">
    <property type="entry name" value="Oar-like_b-barrel"/>
</dbReference>
<evidence type="ECO:0000313" key="10">
    <source>
        <dbReference type="Proteomes" id="UP000199024"/>
    </source>
</evidence>
<protein>
    <submittedName>
        <fullName evidence="9">Carboxypeptidase regulatory-like domain-containing protein</fullName>
    </submittedName>
</protein>
<dbReference type="Proteomes" id="UP000199024">
    <property type="component" value="Unassembled WGS sequence"/>
</dbReference>
<dbReference type="InterPro" id="IPR036942">
    <property type="entry name" value="Beta-barrel_TonB_sf"/>
</dbReference>
<keyword evidence="4" id="KW-0812">Transmembrane</keyword>
<accession>A0A1I6MXV9</accession>
<sequence>MKKLWSAVALIAFVLMCTGSTLWGQNSNSADIRGTVTDSSGAVLPDVTVTVLNLEKGVSEEYHTNSAGLFDTGSIVTGVYKVSFSKDGFSQFVRSSVTLSVGTTQIDARLAVGSVSQEIVVNTDVPLIKTESGEQSTTLVAKEMQALPNQGQDWQNFVKLIPGATGTTQYGATGQALSVNGNLPYNAVLNDGASSALSHSGNADVSVFETVQEVQINTSAFSAQYGIGGVAFNQISKGGTNKWHGSLYEYAQNDFLNARNYFAKAAPYLRFHNFGGSFSGPVVIPHLFNGHDKAFFYFNYDQVINLSASTGFATVPTVAMRNGDFTGLAAIYDPSTSTYATYVDSTGKTVTAIKRTQFANNKLPTLDPVAVKAQALLPLPNVAGTVSASTGITSNNYAYSVRGSNPFKKYFGRFDYQFSPSNRLTASVTKRDNPALYTNALPCPLNCYTGDVDSTNSQITDVWNISSRTINELRIGYTNQLNFFATQTAGKGYPAALGLQFSKADIFPTINISSYTGLSAGTTAVYKEHNFDPSDVVTMVRGHHVLHFGGEYLIFQDNSTAWGNVNGATTGFTSVYTQCTYCTGTKQVAASGNAYADFLLGDIQNWSASVTPEFAGRQKAPQMFVQDDWKVRSNLTINLGLRYQIMQGWSDAKKNQRTFDPLVMNPVTGTLGGQWYAANADHGRTQLQNNVYDTFLPRVGFAYTLNPTMVVRGGYGIYAYLWSLDTYGSGEGSAFGSSGSLSDTTNGFTPAGSLSGTNPQFVYVAASTNPGNFTGAGTSTSYNQQNTPVAKIQQYNLTIEKQIGSNMAATVAYVGSKSSNLNFSVDINQVPVGKLAISDQQFRPFPNQGNITGSTNNASANYNSLQFTFQRRLTTNFSINTSYVWSHFLDDADSSAWGSRGGTLTYQNANNVDANYGPSNFDTRHAFKGNAIYLLPFGRGQYFLNNNKFVDEFVGGWNLASTFVLQSGNPFTVTVPSNIAQSYTSGNLYPNRIGDPRGARTLTNWFNQAAFAAPANGTFGNNQRNDVYGPGIIGLDLSMGKTFNLWAERYKFQLRIDATNALNHANFSNPSSSFGVNSGVITGTTNSGRNIQLGGRFSF</sequence>
<evidence type="ECO:0000256" key="4">
    <source>
        <dbReference type="ARBA" id="ARBA00022692"/>
    </source>
</evidence>
<dbReference type="PANTHER" id="PTHR30069">
    <property type="entry name" value="TONB-DEPENDENT OUTER MEMBRANE RECEPTOR"/>
    <property type="match status" value="1"/>
</dbReference>
<dbReference type="GO" id="GO:0044718">
    <property type="term" value="P:siderophore transmembrane transport"/>
    <property type="evidence" value="ECO:0007669"/>
    <property type="project" value="TreeGrafter"/>
</dbReference>
<evidence type="ECO:0000256" key="1">
    <source>
        <dbReference type="ARBA" id="ARBA00004571"/>
    </source>
</evidence>
<dbReference type="GO" id="GO:0015344">
    <property type="term" value="F:siderophore uptake transmembrane transporter activity"/>
    <property type="evidence" value="ECO:0007669"/>
    <property type="project" value="TreeGrafter"/>
</dbReference>